<keyword evidence="3" id="KW-0804">Transcription</keyword>
<evidence type="ECO:0000313" key="8">
    <source>
        <dbReference type="Proteomes" id="UP001628078"/>
    </source>
</evidence>
<feature type="region of interest" description="Disordered" evidence="5">
    <location>
        <begin position="1"/>
        <end position="40"/>
    </location>
</feature>
<evidence type="ECO:0000313" key="7">
    <source>
        <dbReference type="EMBL" id="GKT05558.1"/>
    </source>
</evidence>
<keyword evidence="1" id="KW-0805">Transcription regulation</keyword>
<gene>
    <name evidence="7" type="ORF">JCM31185_08470</name>
</gene>
<feature type="DNA-binding region" description="H-T-H motif" evidence="4">
    <location>
        <begin position="64"/>
        <end position="83"/>
    </location>
</feature>
<dbReference type="EMBL" id="BQXO01000002">
    <property type="protein sequence ID" value="GKT05558.1"/>
    <property type="molecule type" value="Genomic_DNA"/>
</dbReference>
<evidence type="ECO:0000256" key="3">
    <source>
        <dbReference type="ARBA" id="ARBA00023163"/>
    </source>
</evidence>
<dbReference type="PANTHER" id="PTHR30055">
    <property type="entry name" value="HTH-TYPE TRANSCRIPTIONAL REGULATOR RUTR"/>
    <property type="match status" value="1"/>
</dbReference>
<keyword evidence="8" id="KW-1185">Reference proteome</keyword>
<dbReference type="RefSeq" id="WP_407882901.1">
    <property type="nucleotide sequence ID" value="NZ_BQXO01000002.1"/>
</dbReference>
<protein>
    <submittedName>
        <fullName evidence="7">AcrR family transcriptional regulator</fullName>
    </submittedName>
</protein>
<keyword evidence="2 4" id="KW-0238">DNA-binding</keyword>
<feature type="compositionally biased region" description="Polar residues" evidence="5">
    <location>
        <begin position="1"/>
        <end position="18"/>
    </location>
</feature>
<accession>A0ABQ5JSP3</accession>
<dbReference type="Pfam" id="PF16859">
    <property type="entry name" value="TetR_C_11"/>
    <property type="match status" value="1"/>
</dbReference>
<dbReference type="Pfam" id="PF00440">
    <property type="entry name" value="TetR_N"/>
    <property type="match status" value="1"/>
</dbReference>
<dbReference type="InterPro" id="IPR001647">
    <property type="entry name" value="HTH_TetR"/>
</dbReference>
<feature type="domain" description="HTH tetR-type" evidence="6">
    <location>
        <begin position="41"/>
        <end position="101"/>
    </location>
</feature>
<name>A0ABQ5JSP3_9LACO</name>
<dbReference type="Gene3D" id="1.10.10.60">
    <property type="entry name" value="Homeodomain-like"/>
    <property type="match status" value="1"/>
</dbReference>
<evidence type="ECO:0000256" key="4">
    <source>
        <dbReference type="PROSITE-ProRule" id="PRU00335"/>
    </source>
</evidence>
<proteinExistence type="predicted"/>
<evidence type="ECO:0000256" key="1">
    <source>
        <dbReference type="ARBA" id="ARBA00023015"/>
    </source>
</evidence>
<dbReference type="InterPro" id="IPR050109">
    <property type="entry name" value="HTH-type_TetR-like_transc_reg"/>
</dbReference>
<dbReference type="Proteomes" id="UP001628078">
    <property type="component" value="Unassembled WGS sequence"/>
</dbReference>
<evidence type="ECO:0000256" key="2">
    <source>
        <dbReference type="ARBA" id="ARBA00023125"/>
    </source>
</evidence>
<dbReference type="PANTHER" id="PTHR30055:SF148">
    <property type="entry name" value="TETR-FAMILY TRANSCRIPTIONAL REGULATOR"/>
    <property type="match status" value="1"/>
</dbReference>
<evidence type="ECO:0000259" key="6">
    <source>
        <dbReference type="PROSITE" id="PS50977"/>
    </source>
</evidence>
<comment type="caution">
    <text evidence="7">The sequence shown here is derived from an EMBL/GenBank/DDBJ whole genome shotgun (WGS) entry which is preliminary data.</text>
</comment>
<evidence type="ECO:0000256" key="5">
    <source>
        <dbReference type="SAM" id="MobiDB-lite"/>
    </source>
</evidence>
<reference evidence="7 8" key="1">
    <citation type="submission" date="2022-03" db="EMBL/GenBank/DDBJ databases">
        <title>Draft genome sequence of Furfurilactobacillus curtus JCM 31185.</title>
        <authorList>
            <person name="Suzuki S."/>
            <person name="Endo A."/>
            <person name="Kajikawa A."/>
        </authorList>
    </citation>
    <scope>NUCLEOTIDE SEQUENCE [LARGE SCALE GENOMIC DNA]</scope>
    <source>
        <strain evidence="7 8">JCM 31185</strain>
    </source>
</reference>
<dbReference type="InterPro" id="IPR036271">
    <property type="entry name" value="Tet_transcr_reg_TetR-rel_C_sf"/>
</dbReference>
<dbReference type="InterPro" id="IPR011075">
    <property type="entry name" value="TetR_C"/>
</dbReference>
<organism evidence="7 8">
    <name type="scientific">Furfurilactobacillus curtus</name>
    <dbReference type="NCBI Taxonomy" id="1746200"/>
    <lineage>
        <taxon>Bacteria</taxon>
        <taxon>Bacillati</taxon>
        <taxon>Bacillota</taxon>
        <taxon>Bacilli</taxon>
        <taxon>Lactobacillales</taxon>
        <taxon>Lactobacillaceae</taxon>
        <taxon>Furfurilactobacillus</taxon>
    </lineage>
</organism>
<dbReference type="InterPro" id="IPR009057">
    <property type="entry name" value="Homeodomain-like_sf"/>
</dbReference>
<sequence>MSQNNAQSAEKSEYSATRSPHHRATGRPKNSQGRPSRRRGKALEDAILSVAWDQLNTIGYEKLTIQDVAKLAGTNKATLYRRWPNKVELVAAAFRQFGSHPDIIVPNTGNLREDLRALLDQIQKALAQLTTGKMTGLMADRIKELDTGQIFGALNGSTMLTQMLNTILEQAESRGELTTATIPERVLELPLLLLLNEAISKGSLDDTAISEIVDQILMPLLTQKKQN</sequence>
<dbReference type="SUPFAM" id="SSF46689">
    <property type="entry name" value="Homeodomain-like"/>
    <property type="match status" value="1"/>
</dbReference>
<dbReference type="PROSITE" id="PS50977">
    <property type="entry name" value="HTH_TETR_2"/>
    <property type="match status" value="1"/>
</dbReference>
<dbReference type="SUPFAM" id="SSF48498">
    <property type="entry name" value="Tetracyclin repressor-like, C-terminal domain"/>
    <property type="match status" value="1"/>
</dbReference>
<dbReference type="Gene3D" id="1.10.357.10">
    <property type="entry name" value="Tetracycline Repressor, domain 2"/>
    <property type="match status" value="1"/>
</dbReference>